<name>A0A8J2SJ71_9STRA</name>
<feature type="domain" description="RRM" evidence="2">
    <location>
        <begin position="291"/>
        <end position="366"/>
    </location>
</feature>
<evidence type="ECO:0000259" key="2">
    <source>
        <dbReference type="PROSITE" id="PS50102"/>
    </source>
</evidence>
<dbReference type="InterPro" id="IPR035979">
    <property type="entry name" value="RBD_domain_sf"/>
</dbReference>
<dbReference type="EMBL" id="CAKKNE010000002">
    <property type="protein sequence ID" value="CAH0368999.1"/>
    <property type="molecule type" value="Genomic_DNA"/>
</dbReference>
<dbReference type="InterPro" id="IPR036265">
    <property type="entry name" value="HIT-like_sf"/>
</dbReference>
<sequence>MVKILVCGDVEGRYAETFKRVAKLDKKAGPFDALFCVGAFYGADKTVPAAPIPTYILDGEAGEVAENVTALGSCGATTIEERKGGAGAKHLSVAFVADEGSVKPLEDACATAGFMGVDVLLSCEWPRGVDVGVPDAEVEKLAECGVRINAAGTDRIAECAKMTRPRYHFAGTRNAFWVRAPYRHAPKPPSTRKTHVCRFVALGKAALSKDPQRKWIHAVDIDPVPYAPLQALQDEPVNCGDSPYLCFQSSERPVEKLAKRPVEDTDRGAFRWASVGGAQPKRRKVDEDSSTTLFVGGLPRNCDDSQLEDVARKADAKPSACRCVAGKGYGFLDFASRQDAEAALTALQNADVKLGGRSLTFDWGTSSAKPKQQHYPDDARRDCWFCLASPGCETHLVTGVGDTCYTCLPKGGLVDAHALIVPIAHASDRASLDDATLNELEATSDNLAKSFREKLNSHAVAFERVADTKKGVYHIHRNIIPLPKRGSGDASRLVSDFMDAAQRMSFRLVPVNDGVFRPAASDRFFVVDVYCGETGSKKRFACVQPKDTSQRFAGLHFGRDLLAAALGTPGRAHWKACEVGRSDEERLVAAFKAKVLGEGGS</sequence>
<comment type="caution">
    <text evidence="3">The sequence shown here is derived from an EMBL/GenBank/DDBJ whole genome shotgun (WGS) entry which is preliminary data.</text>
</comment>
<dbReference type="CDD" id="cd07380">
    <property type="entry name" value="MPP_CWF19_N"/>
    <property type="match status" value="1"/>
</dbReference>
<protein>
    <recommendedName>
        <fullName evidence="2">RRM domain-containing protein</fullName>
    </recommendedName>
</protein>
<dbReference type="PANTHER" id="PTHR12072">
    <property type="entry name" value="CWF19, CELL CYCLE CONTROL PROTEIN"/>
    <property type="match status" value="1"/>
</dbReference>
<evidence type="ECO:0000313" key="4">
    <source>
        <dbReference type="Proteomes" id="UP000789595"/>
    </source>
</evidence>
<dbReference type="InterPro" id="IPR040194">
    <property type="entry name" value="Cwf19-like"/>
</dbReference>
<dbReference type="GO" id="GO:0061632">
    <property type="term" value="F:RNA lariat debranching enzyme activator activity"/>
    <property type="evidence" value="ECO:0007669"/>
    <property type="project" value="TreeGrafter"/>
</dbReference>
<keyword evidence="1" id="KW-0694">RNA-binding</keyword>
<evidence type="ECO:0000313" key="3">
    <source>
        <dbReference type="EMBL" id="CAH0368999.1"/>
    </source>
</evidence>
<dbReference type="Proteomes" id="UP000789595">
    <property type="component" value="Unassembled WGS sequence"/>
</dbReference>
<dbReference type="GO" id="GO:0000398">
    <property type="term" value="P:mRNA splicing, via spliceosome"/>
    <property type="evidence" value="ECO:0007669"/>
    <property type="project" value="TreeGrafter"/>
</dbReference>
<dbReference type="Pfam" id="PF00076">
    <property type="entry name" value="RRM_1"/>
    <property type="match status" value="1"/>
</dbReference>
<proteinExistence type="predicted"/>
<dbReference type="SUPFAM" id="SSF54197">
    <property type="entry name" value="HIT-like"/>
    <property type="match status" value="1"/>
</dbReference>
<dbReference type="AlphaFoldDB" id="A0A8J2SJ71"/>
<dbReference type="Gene3D" id="3.30.428.10">
    <property type="entry name" value="HIT-like"/>
    <property type="match status" value="1"/>
</dbReference>
<keyword evidence="4" id="KW-1185">Reference proteome</keyword>
<dbReference type="InterPro" id="IPR006768">
    <property type="entry name" value="Cwf19-like_C_dom-1"/>
</dbReference>
<dbReference type="SUPFAM" id="SSF54928">
    <property type="entry name" value="RNA-binding domain, RBD"/>
    <property type="match status" value="1"/>
</dbReference>
<dbReference type="InterPro" id="IPR012677">
    <property type="entry name" value="Nucleotide-bd_a/b_plait_sf"/>
</dbReference>
<dbReference type="SMART" id="SM00360">
    <property type="entry name" value="RRM"/>
    <property type="match status" value="1"/>
</dbReference>
<dbReference type="Gene3D" id="3.30.70.330">
    <property type="match status" value="1"/>
</dbReference>
<dbReference type="GO" id="GO:0071014">
    <property type="term" value="C:post-mRNA release spliceosomal complex"/>
    <property type="evidence" value="ECO:0007669"/>
    <property type="project" value="TreeGrafter"/>
</dbReference>
<dbReference type="InterPro" id="IPR000504">
    <property type="entry name" value="RRM_dom"/>
</dbReference>
<accession>A0A8J2SJ71</accession>
<reference evidence="3" key="1">
    <citation type="submission" date="2021-11" db="EMBL/GenBank/DDBJ databases">
        <authorList>
            <consortium name="Genoscope - CEA"/>
            <person name="William W."/>
        </authorList>
    </citation>
    <scope>NUCLEOTIDE SEQUENCE</scope>
</reference>
<dbReference type="OrthoDB" id="444325at2759"/>
<dbReference type="PROSITE" id="PS50102">
    <property type="entry name" value="RRM"/>
    <property type="match status" value="1"/>
</dbReference>
<dbReference type="GO" id="GO:0003723">
    <property type="term" value="F:RNA binding"/>
    <property type="evidence" value="ECO:0007669"/>
    <property type="project" value="UniProtKB-UniRule"/>
</dbReference>
<organism evidence="3 4">
    <name type="scientific">Pelagomonas calceolata</name>
    <dbReference type="NCBI Taxonomy" id="35677"/>
    <lineage>
        <taxon>Eukaryota</taxon>
        <taxon>Sar</taxon>
        <taxon>Stramenopiles</taxon>
        <taxon>Ochrophyta</taxon>
        <taxon>Pelagophyceae</taxon>
        <taxon>Pelagomonadales</taxon>
        <taxon>Pelagomonadaceae</taxon>
        <taxon>Pelagomonas</taxon>
    </lineage>
</organism>
<dbReference type="PANTHER" id="PTHR12072:SF4">
    <property type="entry name" value="CWF19-LIKE PROTEIN 1"/>
    <property type="match status" value="1"/>
</dbReference>
<dbReference type="CDD" id="cd00590">
    <property type="entry name" value="RRM_SF"/>
    <property type="match status" value="1"/>
</dbReference>
<evidence type="ECO:0000256" key="1">
    <source>
        <dbReference type="PROSITE-ProRule" id="PRU00176"/>
    </source>
</evidence>
<dbReference type="Pfam" id="PF04677">
    <property type="entry name" value="CwfJ_C_1"/>
    <property type="match status" value="1"/>
</dbReference>
<gene>
    <name evidence="3" type="ORF">PECAL_2P21040</name>
</gene>